<keyword evidence="1" id="KW-0472">Membrane</keyword>
<evidence type="ECO:0000256" key="1">
    <source>
        <dbReference type="SAM" id="Phobius"/>
    </source>
</evidence>
<evidence type="ECO:0000313" key="2">
    <source>
        <dbReference type="EMBL" id="EQM86118.1"/>
    </source>
</evidence>
<proteinExistence type="predicted"/>
<dbReference type="RefSeq" id="WP_021198288.1">
    <property type="nucleotide sequence ID" value="NZ_ATAO01000013.1"/>
</dbReference>
<reference evidence="2 3" key="1">
    <citation type="journal article" date="2013" name="Genome Announc.">
        <title>Whole-genome sequences of five oyster-associated bacteria show potential for crude oil hydrocarbon degradation.</title>
        <authorList>
            <person name="Chauhan A."/>
            <person name="Green S."/>
            <person name="Pathak A."/>
            <person name="Thomas J."/>
            <person name="Venkatramanan R."/>
        </authorList>
    </citation>
    <scope>NUCLEOTIDE SEQUENCE [LARGE SCALE GENOMIC DNA]</scope>
    <source>
        <strain evidence="2 3">MF109</strain>
    </source>
</reference>
<keyword evidence="1" id="KW-0812">Transmembrane</keyword>
<dbReference type="EMBL" id="ATAO01000013">
    <property type="protein sequence ID" value="EQM86118.1"/>
    <property type="molecule type" value="Genomic_DNA"/>
</dbReference>
<dbReference type="AlphaFoldDB" id="T5KR25"/>
<protein>
    <submittedName>
        <fullName evidence="2">Uncharacterized protein</fullName>
    </submittedName>
</protein>
<sequence length="148" mass="15144">MRRSPGILRSAGIVAPPVIMRLITTASLALLLLFAFAVTTHGAQDENGAAPSLTAAVVDAFDHAAAAAQEQVTAAPDSGTSALVGAALCALGVLCGLAVMLLRTRAAHRRALVTRLRAGSEALRRSSASPPRPRATTLSLLQLGLSRT</sequence>
<dbReference type="PATRIC" id="fig|1333857.3.peg.298"/>
<accession>T5KR25</accession>
<dbReference type="Proteomes" id="UP000016033">
    <property type="component" value="Unassembled WGS sequence"/>
</dbReference>
<organism evidence="2 3">
    <name type="scientific">Microbacterium maritypicum MF109</name>
    <dbReference type="NCBI Taxonomy" id="1333857"/>
    <lineage>
        <taxon>Bacteria</taxon>
        <taxon>Bacillati</taxon>
        <taxon>Actinomycetota</taxon>
        <taxon>Actinomycetes</taxon>
        <taxon>Micrococcales</taxon>
        <taxon>Microbacteriaceae</taxon>
        <taxon>Microbacterium</taxon>
    </lineage>
</organism>
<name>T5KR25_MICMQ</name>
<feature type="transmembrane region" description="Helical" evidence="1">
    <location>
        <begin position="82"/>
        <end position="102"/>
    </location>
</feature>
<gene>
    <name evidence="2" type="ORF">L687_10400</name>
</gene>
<evidence type="ECO:0000313" key="3">
    <source>
        <dbReference type="Proteomes" id="UP000016033"/>
    </source>
</evidence>
<comment type="caution">
    <text evidence="2">The sequence shown here is derived from an EMBL/GenBank/DDBJ whole genome shotgun (WGS) entry which is preliminary data.</text>
</comment>
<keyword evidence="1" id="KW-1133">Transmembrane helix</keyword>